<evidence type="ECO:0000313" key="3">
    <source>
        <dbReference type="EMBL" id="MFL1731827.1"/>
    </source>
</evidence>
<gene>
    <name evidence="3" type="ORF">ACJHVH_02255</name>
</gene>
<dbReference type="InterPro" id="IPR002347">
    <property type="entry name" value="SDR_fam"/>
</dbReference>
<dbReference type="GO" id="GO:0047040">
    <property type="term" value="F:pteridine reductase activity"/>
    <property type="evidence" value="ECO:0007669"/>
    <property type="project" value="UniProtKB-EC"/>
</dbReference>
<comment type="similarity">
    <text evidence="1">Belongs to the short-chain dehydrogenases/reductases (SDR) family.</text>
</comment>
<protein>
    <submittedName>
        <fullName evidence="3">Pteridine reductase</fullName>
        <ecNumber evidence="3">1.5.1.33</ecNumber>
    </submittedName>
</protein>
<accession>A0ABW8U6X3</accession>
<dbReference type="RefSeq" id="WP_407068619.1">
    <property type="nucleotide sequence ID" value="NZ_JBJJXE010000002.1"/>
</dbReference>
<proteinExistence type="inferred from homology"/>
<dbReference type="Proteomes" id="UP001624684">
    <property type="component" value="Unassembled WGS sequence"/>
</dbReference>
<dbReference type="NCBIfam" id="NF006598">
    <property type="entry name" value="PRK09135.1"/>
    <property type="match status" value="1"/>
</dbReference>
<dbReference type="PANTHER" id="PTHR43639">
    <property type="entry name" value="OXIDOREDUCTASE, SHORT-CHAIN DEHYDROGENASE/REDUCTASE FAMILY (AFU_ORTHOLOGUE AFUA_5G02870)"/>
    <property type="match status" value="1"/>
</dbReference>
<keyword evidence="4" id="KW-1185">Reference proteome</keyword>
<evidence type="ECO:0000256" key="2">
    <source>
        <dbReference type="ARBA" id="ARBA00023002"/>
    </source>
</evidence>
<dbReference type="InterPro" id="IPR036291">
    <property type="entry name" value="NAD(P)-bd_dom_sf"/>
</dbReference>
<dbReference type="PANTHER" id="PTHR43639:SF1">
    <property type="entry name" value="SHORT-CHAIN DEHYDROGENASE_REDUCTASE FAMILY PROTEIN"/>
    <property type="match status" value="1"/>
</dbReference>
<keyword evidence="2 3" id="KW-0560">Oxidoreductase</keyword>
<organism evidence="3 4">
    <name type="scientific">Moraxella oculi</name>
    <dbReference type="NCBI Taxonomy" id="2940516"/>
    <lineage>
        <taxon>Bacteria</taxon>
        <taxon>Pseudomonadati</taxon>
        <taxon>Pseudomonadota</taxon>
        <taxon>Gammaproteobacteria</taxon>
        <taxon>Moraxellales</taxon>
        <taxon>Moraxellaceae</taxon>
        <taxon>Moraxella</taxon>
    </lineage>
</organism>
<reference evidence="3 4" key="1">
    <citation type="submission" date="2024-11" db="EMBL/GenBank/DDBJ databases">
        <title>First Report of Moraxella oculi in Brazil in an Infectious Bovine Keratoconjunctivitis Outbreak.</title>
        <authorList>
            <person name="Carvalho C.V."/>
            <person name="Domingues R."/>
            <person name="Coutinho C."/>
            <person name="Honorio N.T.B.S."/>
            <person name="Faza D.R.L.R."/>
            <person name="Carvalho W.A."/>
            <person name="Machado A.B.F."/>
            <person name="Martins M.F."/>
            <person name="Gaspar E.B."/>
        </authorList>
    </citation>
    <scope>NUCLEOTIDE SEQUENCE [LARGE SCALE GENOMIC DNA]</scope>
    <source>
        <strain evidence="3 4">2117LE</strain>
    </source>
</reference>
<dbReference type="Gene3D" id="3.40.50.720">
    <property type="entry name" value="NAD(P)-binding Rossmann-like Domain"/>
    <property type="match status" value="1"/>
</dbReference>
<dbReference type="PRINTS" id="PR00081">
    <property type="entry name" value="GDHRDH"/>
</dbReference>
<dbReference type="EMBL" id="JBJJXE010000002">
    <property type="protein sequence ID" value="MFL1731827.1"/>
    <property type="molecule type" value="Genomic_DNA"/>
</dbReference>
<dbReference type="EC" id="1.5.1.33" evidence="3"/>
<dbReference type="Pfam" id="PF13561">
    <property type="entry name" value="adh_short_C2"/>
    <property type="match status" value="1"/>
</dbReference>
<evidence type="ECO:0000313" key="4">
    <source>
        <dbReference type="Proteomes" id="UP001624684"/>
    </source>
</evidence>
<comment type="caution">
    <text evidence="3">The sequence shown here is derived from an EMBL/GenBank/DDBJ whole genome shotgun (WGS) entry which is preliminary data.</text>
</comment>
<dbReference type="SUPFAM" id="SSF51735">
    <property type="entry name" value="NAD(P)-binding Rossmann-fold domains"/>
    <property type="match status" value="1"/>
</dbReference>
<evidence type="ECO:0000256" key="1">
    <source>
        <dbReference type="ARBA" id="ARBA00006484"/>
    </source>
</evidence>
<name>A0ABW8U6X3_9GAMM</name>
<sequence length="256" mass="27649">MRDQKVALITGGSRRIGAQICRTLHALGHQIIIHYAKSQAAAQALAKELNALRAGSAKTICLDFADIDDLVKLNRFQSQTLALFGRLDVLIHNASSFYPTDLTCDTTTISSHYHELFLTNSKAPLILSHLFLKELTANAGQIISLLDIHADNKPFVNYPIYTMAKSSHRAMVQALALELAPVVRVNGVSPGVNVLPDDFSDAMCNTLRQSVPLKKIGTPTDISQAVAFLLDASYVTGQIIAVDGGRSLTLCGGQHS</sequence>